<dbReference type="STRING" id="494026.PGLA_03950"/>
<dbReference type="EMBL" id="LVJH01000003">
    <property type="protein sequence ID" value="OAB45413.1"/>
    <property type="molecule type" value="Genomic_DNA"/>
</dbReference>
<dbReference type="Gene3D" id="1.10.600.10">
    <property type="entry name" value="Farnesyl Diphosphate Synthase"/>
    <property type="match status" value="1"/>
</dbReference>
<dbReference type="RefSeq" id="WP_068529009.1">
    <property type="nucleotide sequence ID" value="NZ_LVJH01000003.1"/>
</dbReference>
<keyword evidence="5" id="KW-0460">Magnesium</keyword>
<comment type="caution">
    <text evidence="7">The sequence shown here is derived from an EMBL/GenBank/DDBJ whole genome shotgun (WGS) entry which is preliminary data.</text>
</comment>
<dbReference type="InterPro" id="IPR008949">
    <property type="entry name" value="Isoprenoid_synthase_dom_sf"/>
</dbReference>
<proteinExistence type="inferred from homology"/>
<dbReference type="GO" id="GO:0046872">
    <property type="term" value="F:metal ion binding"/>
    <property type="evidence" value="ECO:0007669"/>
    <property type="project" value="UniProtKB-KW"/>
</dbReference>
<keyword evidence="8" id="KW-1185">Reference proteome</keyword>
<dbReference type="GO" id="GO:0004659">
    <property type="term" value="F:prenyltransferase activity"/>
    <property type="evidence" value="ECO:0007669"/>
    <property type="project" value="InterPro"/>
</dbReference>
<dbReference type="Proteomes" id="UP000076967">
    <property type="component" value="Unassembled WGS sequence"/>
</dbReference>
<reference evidence="7 8" key="1">
    <citation type="submission" date="2016-03" db="EMBL/GenBank/DDBJ databases">
        <title>Draft genome sequence of Paenibacillus glacialis DSM 22343.</title>
        <authorList>
            <person name="Shin S.-K."/>
            <person name="Yi H."/>
        </authorList>
    </citation>
    <scope>NUCLEOTIDE SEQUENCE [LARGE SCALE GENOMIC DNA]</scope>
    <source>
        <strain evidence="7 8">DSM 22343</strain>
    </source>
</reference>
<dbReference type="PANTHER" id="PTHR12001:SF69">
    <property type="entry name" value="ALL TRANS-POLYPRENYL-DIPHOSPHATE SYNTHASE PDSS1"/>
    <property type="match status" value="1"/>
</dbReference>
<name>A0A168N5I3_9BACL</name>
<evidence type="ECO:0000256" key="6">
    <source>
        <dbReference type="RuleBase" id="RU004466"/>
    </source>
</evidence>
<evidence type="ECO:0000313" key="8">
    <source>
        <dbReference type="Proteomes" id="UP000076967"/>
    </source>
</evidence>
<evidence type="ECO:0000256" key="3">
    <source>
        <dbReference type="ARBA" id="ARBA00022679"/>
    </source>
</evidence>
<dbReference type="Pfam" id="PF00348">
    <property type="entry name" value="polyprenyl_synt"/>
    <property type="match status" value="1"/>
</dbReference>
<dbReference type="SUPFAM" id="SSF48576">
    <property type="entry name" value="Terpenoid synthases"/>
    <property type="match status" value="1"/>
</dbReference>
<comment type="cofactor">
    <cofactor evidence="1">
        <name>Mg(2+)</name>
        <dbReference type="ChEBI" id="CHEBI:18420"/>
    </cofactor>
</comment>
<dbReference type="InterPro" id="IPR000092">
    <property type="entry name" value="Polyprenyl_synt"/>
</dbReference>
<dbReference type="SFLD" id="SFLDS00005">
    <property type="entry name" value="Isoprenoid_Synthase_Type_I"/>
    <property type="match status" value="1"/>
</dbReference>
<evidence type="ECO:0000256" key="1">
    <source>
        <dbReference type="ARBA" id="ARBA00001946"/>
    </source>
</evidence>
<sequence>MKLHETLNINLRRINKNIEDIVRLDRDVPFSSVLSKSILALIRSGGKRLRPLMVVVGSRFGTIPTGKPQLQLAATVEFIHASSLIHDDIIDRSDLRRGQPSMHTMTGVAEAVHIGSYMSARVIELLSSYSSNKDLYIRDLSAIATAQLCIGEYEQLEHRYDYDLTLDEYLEKSRNKTAQLMATCLRVGALSTEADPDVADLLYTFGEYLGMSFQIHDDLLDFTQTPDILGKPTGSDLIHGQVTLPVIYALQKPELATTIRAIHEGSTDVEIKEAINMITSSGALEQTEQLSHDYLNKAQDIIEQLSSFPAHRDLQSLLNYFAGRDH</sequence>
<gene>
    <name evidence="7" type="ORF">PGLA_03950</name>
</gene>
<dbReference type="PROSITE" id="PS00444">
    <property type="entry name" value="POLYPRENYL_SYNTHASE_2"/>
    <property type="match status" value="1"/>
</dbReference>
<evidence type="ECO:0000256" key="4">
    <source>
        <dbReference type="ARBA" id="ARBA00022723"/>
    </source>
</evidence>
<dbReference type="PROSITE" id="PS00723">
    <property type="entry name" value="POLYPRENYL_SYNTHASE_1"/>
    <property type="match status" value="1"/>
</dbReference>
<evidence type="ECO:0000256" key="5">
    <source>
        <dbReference type="ARBA" id="ARBA00022842"/>
    </source>
</evidence>
<dbReference type="PANTHER" id="PTHR12001">
    <property type="entry name" value="GERANYLGERANYL PYROPHOSPHATE SYNTHASE"/>
    <property type="match status" value="1"/>
</dbReference>
<dbReference type="InterPro" id="IPR033749">
    <property type="entry name" value="Polyprenyl_synt_CS"/>
</dbReference>
<keyword evidence="3 6" id="KW-0808">Transferase</keyword>
<comment type="similarity">
    <text evidence="2 6">Belongs to the FPP/GGPP synthase family.</text>
</comment>
<dbReference type="GO" id="GO:0008299">
    <property type="term" value="P:isoprenoid biosynthetic process"/>
    <property type="evidence" value="ECO:0007669"/>
    <property type="project" value="InterPro"/>
</dbReference>
<keyword evidence="4" id="KW-0479">Metal-binding</keyword>
<dbReference type="OrthoDB" id="9805316at2"/>
<evidence type="ECO:0000256" key="2">
    <source>
        <dbReference type="ARBA" id="ARBA00006706"/>
    </source>
</evidence>
<organism evidence="7 8">
    <name type="scientific">Paenibacillus glacialis</name>
    <dbReference type="NCBI Taxonomy" id="494026"/>
    <lineage>
        <taxon>Bacteria</taxon>
        <taxon>Bacillati</taxon>
        <taxon>Bacillota</taxon>
        <taxon>Bacilli</taxon>
        <taxon>Bacillales</taxon>
        <taxon>Paenibacillaceae</taxon>
        <taxon>Paenibacillus</taxon>
    </lineage>
</organism>
<protein>
    <submittedName>
        <fullName evidence="7">Heptaprenyl diphosphate synthase</fullName>
    </submittedName>
</protein>
<dbReference type="CDD" id="cd00685">
    <property type="entry name" value="Trans_IPPS_HT"/>
    <property type="match status" value="1"/>
</dbReference>
<evidence type="ECO:0000313" key="7">
    <source>
        <dbReference type="EMBL" id="OAB45413.1"/>
    </source>
</evidence>
<accession>A0A168N5I3</accession>
<dbReference type="AlphaFoldDB" id="A0A168N5I3"/>